<dbReference type="EMBL" id="CM042044">
    <property type="protein sequence ID" value="KAI3688304.1"/>
    <property type="molecule type" value="Genomic_DNA"/>
</dbReference>
<organism evidence="1 2">
    <name type="scientific">Smallanthus sonchifolius</name>
    <dbReference type="NCBI Taxonomy" id="185202"/>
    <lineage>
        <taxon>Eukaryota</taxon>
        <taxon>Viridiplantae</taxon>
        <taxon>Streptophyta</taxon>
        <taxon>Embryophyta</taxon>
        <taxon>Tracheophyta</taxon>
        <taxon>Spermatophyta</taxon>
        <taxon>Magnoliopsida</taxon>
        <taxon>eudicotyledons</taxon>
        <taxon>Gunneridae</taxon>
        <taxon>Pentapetalae</taxon>
        <taxon>asterids</taxon>
        <taxon>campanulids</taxon>
        <taxon>Asterales</taxon>
        <taxon>Asteraceae</taxon>
        <taxon>Asteroideae</taxon>
        <taxon>Heliantheae alliance</taxon>
        <taxon>Millerieae</taxon>
        <taxon>Smallanthus</taxon>
    </lineage>
</organism>
<dbReference type="Proteomes" id="UP001056120">
    <property type="component" value="Linkage Group LG27"/>
</dbReference>
<reference evidence="1 2" key="2">
    <citation type="journal article" date="2022" name="Mol. Ecol. Resour.">
        <title>The genomes of chicory, endive, great burdock and yacon provide insights into Asteraceae paleo-polyploidization history and plant inulin production.</title>
        <authorList>
            <person name="Fan W."/>
            <person name="Wang S."/>
            <person name="Wang H."/>
            <person name="Wang A."/>
            <person name="Jiang F."/>
            <person name="Liu H."/>
            <person name="Zhao H."/>
            <person name="Xu D."/>
            <person name="Zhang Y."/>
        </authorList>
    </citation>
    <scope>NUCLEOTIDE SEQUENCE [LARGE SCALE GENOMIC DNA]</scope>
    <source>
        <strain evidence="2">cv. Yunnan</strain>
        <tissue evidence="1">Leaves</tissue>
    </source>
</reference>
<keyword evidence="2" id="KW-1185">Reference proteome</keyword>
<protein>
    <submittedName>
        <fullName evidence="1">Uncharacterized protein</fullName>
    </submittedName>
</protein>
<comment type="caution">
    <text evidence="1">The sequence shown here is derived from an EMBL/GenBank/DDBJ whole genome shotgun (WGS) entry which is preliminary data.</text>
</comment>
<proteinExistence type="predicted"/>
<accession>A0ACB8YRB4</accession>
<reference evidence="2" key="1">
    <citation type="journal article" date="2022" name="Mol. Ecol. Resour.">
        <title>The genomes of chicory, endive, great burdock and yacon provide insights into Asteraceae palaeo-polyploidization history and plant inulin production.</title>
        <authorList>
            <person name="Fan W."/>
            <person name="Wang S."/>
            <person name="Wang H."/>
            <person name="Wang A."/>
            <person name="Jiang F."/>
            <person name="Liu H."/>
            <person name="Zhao H."/>
            <person name="Xu D."/>
            <person name="Zhang Y."/>
        </authorList>
    </citation>
    <scope>NUCLEOTIDE SEQUENCE [LARGE SCALE GENOMIC DNA]</scope>
    <source>
        <strain evidence="2">cv. Yunnan</strain>
    </source>
</reference>
<name>A0ACB8YRB4_9ASTR</name>
<sequence length="508" mass="57052">MRGYVFYNHIDPTIAYLSLKLARCSILDRPIKPAMAVILSLPRFFTLKFNTLPYLSVPENPPPTLPPGFVKFQENQILSPRAKFAADPSQTGDATLVNIRSCYNNKYWVVHEVRPFYWITASADKPQEDRTKPGCTLFQAQQGVQQQLLLFSIGMSMYVILGGGGNDDWKYGLRLIPEAPHGFAVVDWETLAILPPHVSFRYEGNYLCSRASFIDGAPYLVFEPGLDAGDPLVAHDLSPNNDGSYRIKSVHFGQSWRKNPQNWIWADGVEEGLRPWDILFSFVKISDGVFALRNVGNNAFCGGLTRDGNTDCLNARYPTISTEARLVVEERALQRDISQLTYRLSDSRIYQEEIQEVAHAFTTNHSADKETTVTLSYASSVSRTTNWTNDSSLTMSGVKVNLEFTTVPVIENAEVKLSTEFSHEYEWGVAKTTESTRQETYTVVVPPLTTVKVTLMCTKAACDVPFTYTQRDLLISGERVTTIKDDGIFTGINSYNFRFESSVQGKND</sequence>
<gene>
    <name evidence="1" type="ORF">L1987_82015</name>
</gene>
<evidence type="ECO:0000313" key="2">
    <source>
        <dbReference type="Proteomes" id="UP001056120"/>
    </source>
</evidence>
<evidence type="ECO:0000313" key="1">
    <source>
        <dbReference type="EMBL" id="KAI3688304.1"/>
    </source>
</evidence>